<reference evidence="11 12" key="1">
    <citation type="submission" date="2020-08" db="EMBL/GenBank/DDBJ databases">
        <title>Genome public.</title>
        <authorList>
            <person name="Liu C."/>
            <person name="Sun Q."/>
        </authorList>
    </citation>
    <scope>NUCLEOTIDE SEQUENCE [LARGE SCALE GENOMIC DNA]</scope>
    <source>
        <strain evidence="11 12">NSJ-36</strain>
    </source>
</reference>
<keyword evidence="5 8" id="KW-0255">Endonuclease</keyword>
<accession>A0ABR7ERY6</accession>
<comment type="function">
    <text evidence="8">Digests double-stranded RNA. Involved in the processing of primary rRNA transcript to yield the immediate precursors to the large and small rRNAs (23S and 16S). Processes some mRNAs, and tRNAs when they are encoded in the rRNA operon. Processes pre-crRNA and tracrRNA of type II CRISPR loci if present in the organism.</text>
</comment>
<feature type="domain" description="DRBM" evidence="9">
    <location>
        <begin position="158"/>
        <end position="227"/>
    </location>
</feature>
<evidence type="ECO:0000256" key="2">
    <source>
        <dbReference type="ARBA" id="ARBA00010183"/>
    </source>
</evidence>
<keyword evidence="7 8" id="KW-0694">RNA-binding</keyword>
<evidence type="ECO:0000256" key="5">
    <source>
        <dbReference type="ARBA" id="ARBA00022759"/>
    </source>
</evidence>
<dbReference type="InterPro" id="IPR000999">
    <property type="entry name" value="RNase_III_dom"/>
</dbReference>
<feature type="active site" evidence="8">
    <location>
        <position position="123"/>
    </location>
</feature>
<evidence type="ECO:0000256" key="6">
    <source>
        <dbReference type="ARBA" id="ARBA00022801"/>
    </source>
</evidence>
<name>A0ABR7ERY6_9FIRM</name>
<feature type="active site" evidence="8">
    <location>
        <position position="51"/>
    </location>
</feature>
<dbReference type="RefSeq" id="WP_186855341.1">
    <property type="nucleotide sequence ID" value="NZ_JACOOY010000002.1"/>
</dbReference>
<dbReference type="Pfam" id="PF00035">
    <property type="entry name" value="dsrm"/>
    <property type="match status" value="1"/>
</dbReference>
<keyword evidence="6 8" id="KW-0378">Hydrolase</keyword>
<keyword evidence="8" id="KW-0963">Cytoplasm</keyword>
<keyword evidence="8" id="KW-0699">rRNA-binding</keyword>
<dbReference type="EC" id="3.1.26.3" evidence="8"/>
<dbReference type="NCBIfam" id="TIGR02191">
    <property type="entry name" value="RNaseIII"/>
    <property type="match status" value="1"/>
</dbReference>
<evidence type="ECO:0000256" key="7">
    <source>
        <dbReference type="ARBA" id="ARBA00022884"/>
    </source>
</evidence>
<gene>
    <name evidence="8 11" type="primary">rnc</name>
    <name evidence="11" type="ORF">H8S07_02190</name>
</gene>
<comment type="cofactor">
    <cofactor evidence="8">
        <name>Mg(2+)</name>
        <dbReference type="ChEBI" id="CHEBI:18420"/>
    </cofactor>
</comment>
<dbReference type="SMART" id="SM00535">
    <property type="entry name" value="RIBOc"/>
    <property type="match status" value="1"/>
</dbReference>
<feature type="domain" description="RNase III" evidence="10">
    <location>
        <begin position="5"/>
        <end position="134"/>
    </location>
</feature>
<evidence type="ECO:0000256" key="3">
    <source>
        <dbReference type="ARBA" id="ARBA00022664"/>
    </source>
</evidence>
<keyword evidence="4 8" id="KW-0540">Nuclease</keyword>
<dbReference type="PROSITE" id="PS50137">
    <property type="entry name" value="DS_RBD"/>
    <property type="match status" value="1"/>
</dbReference>
<keyword evidence="8" id="KW-0479">Metal-binding</keyword>
<dbReference type="GO" id="GO:0004525">
    <property type="term" value="F:ribonuclease III activity"/>
    <property type="evidence" value="ECO:0007669"/>
    <property type="project" value="UniProtKB-EC"/>
</dbReference>
<dbReference type="InterPro" id="IPR014720">
    <property type="entry name" value="dsRBD_dom"/>
</dbReference>
<evidence type="ECO:0000313" key="11">
    <source>
        <dbReference type="EMBL" id="MBC5664097.1"/>
    </source>
</evidence>
<evidence type="ECO:0000256" key="8">
    <source>
        <dbReference type="HAMAP-Rule" id="MF_00104"/>
    </source>
</evidence>
<comment type="subcellular location">
    <subcellularLocation>
        <location evidence="8">Cytoplasm</location>
    </subcellularLocation>
</comment>
<evidence type="ECO:0000256" key="1">
    <source>
        <dbReference type="ARBA" id="ARBA00000109"/>
    </source>
</evidence>
<dbReference type="InterPro" id="IPR036389">
    <property type="entry name" value="RNase_III_sf"/>
</dbReference>
<dbReference type="PROSITE" id="PS50142">
    <property type="entry name" value="RNASE_3_2"/>
    <property type="match status" value="1"/>
</dbReference>
<dbReference type="Pfam" id="PF14622">
    <property type="entry name" value="Ribonucleas_3_3"/>
    <property type="match status" value="1"/>
</dbReference>
<evidence type="ECO:0000256" key="4">
    <source>
        <dbReference type="ARBA" id="ARBA00022722"/>
    </source>
</evidence>
<dbReference type="CDD" id="cd10845">
    <property type="entry name" value="DSRM_RNAse_III_family"/>
    <property type="match status" value="1"/>
</dbReference>
<organism evidence="11 12">
    <name type="scientific">Dorea hominis</name>
    <dbReference type="NCBI Taxonomy" id="2763040"/>
    <lineage>
        <taxon>Bacteria</taxon>
        <taxon>Bacillati</taxon>
        <taxon>Bacillota</taxon>
        <taxon>Clostridia</taxon>
        <taxon>Lachnospirales</taxon>
        <taxon>Lachnospiraceae</taxon>
        <taxon>Dorea</taxon>
    </lineage>
</organism>
<feature type="binding site" evidence="8">
    <location>
        <position position="120"/>
    </location>
    <ligand>
        <name>Mg(2+)</name>
        <dbReference type="ChEBI" id="CHEBI:18420"/>
    </ligand>
</feature>
<dbReference type="PANTHER" id="PTHR11207">
    <property type="entry name" value="RIBONUCLEASE III"/>
    <property type="match status" value="1"/>
</dbReference>
<keyword evidence="8" id="KW-0698">rRNA processing</keyword>
<dbReference type="Gene3D" id="3.30.160.20">
    <property type="match status" value="1"/>
</dbReference>
<evidence type="ECO:0000259" key="10">
    <source>
        <dbReference type="PROSITE" id="PS50142"/>
    </source>
</evidence>
<dbReference type="HAMAP" id="MF_00104">
    <property type="entry name" value="RNase_III"/>
    <property type="match status" value="1"/>
</dbReference>
<protein>
    <recommendedName>
        <fullName evidence="8">Ribonuclease 3</fullName>
        <ecNumber evidence="8">3.1.26.3</ecNumber>
    </recommendedName>
    <alternativeName>
        <fullName evidence="8">Ribonuclease III</fullName>
        <shortName evidence="8">RNase III</shortName>
    </alternativeName>
</protein>
<dbReference type="SMART" id="SM00358">
    <property type="entry name" value="DSRM"/>
    <property type="match status" value="1"/>
</dbReference>
<dbReference type="Proteomes" id="UP000647235">
    <property type="component" value="Unassembled WGS sequence"/>
</dbReference>
<feature type="binding site" evidence="8">
    <location>
        <position position="47"/>
    </location>
    <ligand>
        <name>Mg(2+)</name>
        <dbReference type="ChEBI" id="CHEBI:18420"/>
    </ligand>
</feature>
<keyword evidence="8" id="KW-0819">tRNA processing</keyword>
<feature type="binding site" evidence="8">
    <location>
        <position position="123"/>
    </location>
    <ligand>
        <name>Mg(2+)</name>
        <dbReference type="ChEBI" id="CHEBI:18420"/>
    </ligand>
</feature>
<comment type="catalytic activity">
    <reaction evidence="1 8">
        <text>Endonucleolytic cleavage to 5'-phosphomonoester.</text>
        <dbReference type="EC" id="3.1.26.3"/>
    </reaction>
</comment>
<comment type="caution">
    <text evidence="11">The sequence shown here is derived from an EMBL/GenBank/DDBJ whole genome shotgun (WGS) entry which is preliminary data.</text>
</comment>
<keyword evidence="12" id="KW-1185">Reference proteome</keyword>
<comment type="similarity">
    <text evidence="2">Belongs to the ribonuclease III family.</text>
</comment>
<evidence type="ECO:0000259" key="9">
    <source>
        <dbReference type="PROSITE" id="PS50137"/>
    </source>
</evidence>
<proteinExistence type="inferred from homology"/>
<dbReference type="PANTHER" id="PTHR11207:SF0">
    <property type="entry name" value="RIBONUCLEASE 3"/>
    <property type="match status" value="1"/>
</dbReference>
<dbReference type="SUPFAM" id="SSF69065">
    <property type="entry name" value="RNase III domain-like"/>
    <property type="match status" value="1"/>
</dbReference>
<comment type="subunit">
    <text evidence="8">Homodimer.</text>
</comment>
<dbReference type="PROSITE" id="PS00517">
    <property type="entry name" value="RNASE_3_1"/>
    <property type="match status" value="1"/>
</dbReference>
<dbReference type="SUPFAM" id="SSF54768">
    <property type="entry name" value="dsRNA-binding domain-like"/>
    <property type="match status" value="1"/>
</dbReference>
<dbReference type="EMBL" id="JACOOY010000002">
    <property type="protein sequence ID" value="MBC5664097.1"/>
    <property type="molecule type" value="Genomic_DNA"/>
</dbReference>
<keyword evidence="3 8" id="KW-0507">mRNA processing</keyword>
<dbReference type="CDD" id="cd00593">
    <property type="entry name" value="RIBOc"/>
    <property type="match status" value="1"/>
</dbReference>
<dbReference type="InterPro" id="IPR011907">
    <property type="entry name" value="RNase_III"/>
</dbReference>
<evidence type="ECO:0000313" key="12">
    <source>
        <dbReference type="Proteomes" id="UP000647235"/>
    </source>
</evidence>
<dbReference type="Gene3D" id="1.10.1520.10">
    <property type="entry name" value="Ribonuclease III domain"/>
    <property type="match status" value="1"/>
</dbReference>
<keyword evidence="8" id="KW-0460">Magnesium</keyword>
<sequence>MDNMLKELQDRIGYHFQDDKLLKKAMVHSSYANEKHLPKYECNERLEFLGDAVLELISSEFLFSLHKTMPEGQLTKTRASMVCEPALAFCARDIELGKYLLLGKGEDATGGRKRESVTSDAMEALIGAIYLDGGFANAKEFIERFILKDLENKKLFYDSKTILQEIVQSNFKAPVSYELLGEKGPDHNKVFEVAVRIGDDRYGVGSGRTKKAAEQEAAYQSILALRKKNIE</sequence>